<dbReference type="STRING" id="1212765.MHLP_04495"/>
<protein>
    <submittedName>
        <fullName evidence="1">Uncharacterized protein</fullName>
    </submittedName>
</protein>
<dbReference type="Proteomes" id="UP000006502">
    <property type="component" value="Chromosome"/>
</dbReference>
<reference evidence="1 2" key="1">
    <citation type="journal article" date="2012" name="J. Bacteriol.">
        <title>Genome Sequence of "Candidatus Mycoplasma haemolamae" Strain Purdue, a Red Blood Cell Pathogen of Alpacas (Vicugna pacos) and Llamas (Lama glama).</title>
        <authorList>
            <person name="Guimaraes A.M."/>
            <person name="Toth B."/>
            <person name="Santos A.P."/>
            <person name="do Nascimento N.C."/>
            <person name="Kritchevsky J.E."/>
            <person name="Messick J.B."/>
        </authorList>
    </citation>
    <scope>NUCLEOTIDE SEQUENCE [LARGE SCALE GENOMIC DNA]</scope>
    <source>
        <strain evidence="1 2">Purdue</strain>
    </source>
</reference>
<dbReference type="AlphaFoldDB" id="I7CKV1"/>
<dbReference type="HOGENOM" id="CLU_2180922_0_0_14"/>
<keyword evidence="2" id="KW-1185">Reference proteome</keyword>
<reference evidence="2" key="2">
    <citation type="submission" date="2012-07" db="EMBL/GenBank/DDBJ databases">
        <title>Complete genome sequence of 'Candidatus Mycoplasma haemolamae'.</title>
        <authorList>
            <person name="Guimaraes A.M.S."/>
            <person name="Toth B."/>
            <person name="Santos A.P."/>
            <person name="Nascimento N.C."/>
            <person name="Sojka J.E."/>
            <person name="Messick J.B."/>
        </authorList>
    </citation>
    <scope>NUCLEOTIDE SEQUENCE [LARGE SCALE GENOMIC DNA]</scope>
    <source>
        <strain evidence="2">Purdue</strain>
    </source>
</reference>
<proteinExistence type="predicted"/>
<sequence>MSAHQTANPGSFPVKAIAKEIQSNKGKACKRGKPTDRIPSAIFVRVSPPPHPAMLPPNDRKKLVMAIVAIGSMKAPEMPESLSFKLLLDRLSLSRFWGLVTIPSIGQKG</sequence>
<accession>I7CKV1</accession>
<name>I7CKV1_MYCHA</name>
<dbReference type="KEGG" id="mhl:MHLP_04495"/>
<gene>
    <name evidence="1" type="ordered locus">MHLP_04495</name>
</gene>
<dbReference type="EMBL" id="CP003731">
    <property type="protein sequence ID" value="AFO52479.1"/>
    <property type="molecule type" value="Genomic_DNA"/>
</dbReference>
<organism evidence="1 2">
    <name type="scientific">Mycoplasma haematolamae (strain Purdue)</name>
    <dbReference type="NCBI Taxonomy" id="1212765"/>
    <lineage>
        <taxon>Bacteria</taxon>
        <taxon>Bacillati</taxon>
        <taxon>Mycoplasmatota</taxon>
        <taxon>Mollicutes</taxon>
        <taxon>Mycoplasmataceae</taxon>
        <taxon>Mycoplasma</taxon>
    </lineage>
</organism>
<evidence type="ECO:0000313" key="2">
    <source>
        <dbReference type="Proteomes" id="UP000006502"/>
    </source>
</evidence>
<evidence type="ECO:0000313" key="1">
    <source>
        <dbReference type="EMBL" id="AFO52479.1"/>
    </source>
</evidence>